<evidence type="ECO:0000313" key="3">
    <source>
        <dbReference type="Proteomes" id="UP000037395"/>
    </source>
</evidence>
<keyword evidence="1" id="KW-1133">Transmembrane helix</keyword>
<proteinExistence type="predicted"/>
<gene>
    <name evidence="2" type="ORF">HS99_0016360</name>
</gene>
<dbReference type="Proteomes" id="UP000037395">
    <property type="component" value="Unassembled WGS sequence"/>
</dbReference>
<keyword evidence="1" id="KW-0472">Membrane</keyword>
<keyword evidence="3" id="KW-1185">Reference proteome</keyword>
<sequence length="163" mass="18120">MHRLHRYVPMVVWKWTGYTLVLLFWLLMYNGIWWQGLVVDAVVLGGLLVAGQIPPGLGLRAVEVRPEGLRLCSANEAESVLLGWADILDVSYVPGRVDSHRSGGREHVTRHHAAVALLIRDQPEPLLLVHVRRPQQLAVAIATHVATARARAAGLERRDPEDA</sequence>
<comment type="caution">
    <text evidence="2">The sequence shown here is derived from an EMBL/GenBank/DDBJ whole genome shotgun (WGS) entry which is preliminary data.</text>
</comment>
<dbReference type="AlphaFoldDB" id="A0A1E7MV35"/>
<name>A0A1E7MV35_KITAU</name>
<evidence type="ECO:0008006" key="4">
    <source>
        <dbReference type="Google" id="ProtNLM"/>
    </source>
</evidence>
<dbReference type="EMBL" id="JPRF03000097">
    <property type="protein sequence ID" value="OEV32285.1"/>
    <property type="molecule type" value="Genomic_DNA"/>
</dbReference>
<accession>A0A1E7MV35</accession>
<evidence type="ECO:0000313" key="2">
    <source>
        <dbReference type="EMBL" id="OEV32285.1"/>
    </source>
</evidence>
<evidence type="ECO:0000256" key="1">
    <source>
        <dbReference type="SAM" id="Phobius"/>
    </source>
</evidence>
<organism evidence="2 3">
    <name type="scientific">Kitasatospora aureofaciens</name>
    <name type="common">Streptomyces aureofaciens</name>
    <dbReference type="NCBI Taxonomy" id="1894"/>
    <lineage>
        <taxon>Bacteria</taxon>
        <taxon>Bacillati</taxon>
        <taxon>Actinomycetota</taxon>
        <taxon>Actinomycetes</taxon>
        <taxon>Kitasatosporales</taxon>
        <taxon>Streptomycetaceae</taxon>
        <taxon>Kitasatospora</taxon>
    </lineage>
</organism>
<keyword evidence="1" id="KW-0812">Transmembrane</keyword>
<protein>
    <recommendedName>
        <fullName evidence="4">DUF3093 domain-containing protein</fullName>
    </recommendedName>
</protein>
<feature type="transmembrane region" description="Helical" evidence="1">
    <location>
        <begin position="7"/>
        <end position="26"/>
    </location>
</feature>
<reference evidence="2" key="1">
    <citation type="submission" date="2016-08" db="EMBL/GenBank/DDBJ databases">
        <title>Sequencing, Assembly and Comparative Genomics of S. aureofaciens ATCC 10762.</title>
        <authorList>
            <person name="Gradnigo J.S."/>
            <person name="Johnson N."/>
            <person name="Somerville G.A."/>
        </authorList>
    </citation>
    <scope>NUCLEOTIDE SEQUENCE [LARGE SCALE GENOMIC DNA]</scope>
    <source>
        <strain evidence="2">ATCC 10762</strain>
    </source>
</reference>